<dbReference type="InterPro" id="IPR000847">
    <property type="entry name" value="LysR_HTH_N"/>
</dbReference>
<dbReference type="PANTHER" id="PTHR30537:SF5">
    <property type="entry name" value="HTH-TYPE TRANSCRIPTIONAL ACTIVATOR TTDR-RELATED"/>
    <property type="match status" value="1"/>
</dbReference>
<evidence type="ECO:0000256" key="3">
    <source>
        <dbReference type="ARBA" id="ARBA00023125"/>
    </source>
</evidence>
<keyword evidence="4" id="KW-0804">Transcription</keyword>
<dbReference type="PANTHER" id="PTHR30537">
    <property type="entry name" value="HTH-TYPE TRANSCRIPTIONAL REGULATOR"/>
    <property type="match status" value="1"/>
</dbReference>
<evidence type="ECO:0000259" key="5">
    <source>
        <dbReference type="PROSITE" id="PS50931"/>
    </source>
</evidence>
<name>A0ABW4KST6_9BURK</name>
<reference evidence="7" key="1">
    <citation type="journal article" date="2019" name="Int. J. Syst. Evol. Microbiol.">
        <title>The Global Catalogue of Microorganisms (GCM) 10K type strain sequencing project: providing services to taxonomists for standard genome sequencing and annotation.</title>
        <authorList>
            <consortium name="The Broad Institute Genomics Platform"/>
            <consortium name="The Broad Institute Genome Sequencing Center for Infectious Disease"/>
            <person name="Wu L."/>
            <person name="Ma J."/>
        </authorList>
    </citation>
    <scope>NUCLEOTIDE SEQUENCE [LARGE SCALE GENOMIC DNA]</scope>
    <source>
        <strain evidence="7">LMG 29247</strain>
    </source>
</reference>
<dbReference type="CDD" id="cd08422">
    <property type="entry name" value="PBP2_CrgA_like"/>
    <property type="match status" value="1"/>
</dbReference>
<proteinExistence type="inferred from homology"/>
<evidence type="ECO:0000256" key="4">
    <source>
        <dbReference type="ARBA" id="ARBA00023163"/>
    </source>
</evidence>
<sequence length="301" mass="33318">MGRRFDHVPDLEAFVVVVELGSMSAAAVALATTPSVVSRAVARLEARLRCQLLRRSTRRLSLTEKGRQYWEHAQGALAQIEAVERELRDSDGAPQGRVRLTAPTTYGHHRLPEYLARFTRLYPLIELDIDITNRNVDLVAEGFDLAIRLGAPPEREIQARLLEQAALCLVAAPQYLAERAPPSGLSDFAQHRCLPFVLPSTGRVVPWLLQVEGEPVDWQPPVTFAVSGDVLATVSLAAQGLGICQTYDFAVKEDLSRGRLVEVLPQMRGRSRPFHLLYPPRKRLTTAARLLTECLLGHGPG</sequence>
<dbReference type="SUPFAM" id="SSF53850">
    <property type="entry name" value="Periplasmic binding protein-like II"/>
    <property type="match status" value="1"/>
</dbReference>
<keyword evidence="2" id="KW-0805">Transcription regulation</keyword>
<dbReference type="SUPFAM" id="SSF46785">
    <property type="entry name" value="Winged helix' DNA-binding domain"/>
    <property type="match status" value="1"/>
</dbReference>
<accession>A0ABW4KST6</accession>
<dbReference type="InterPro" id="IPR005119">
    <property type="entry name" value="LysR_subst-bd"/>
</dbReference>
<dbReference type="Gene3D" id="3.40.190.290">
    <property type="match status" value="1"/>
</dbReference>
<evidence type="ECO:0000313" key="7">
    <source>
        <dbReference type="Proteomes" id="UP001597304"/>
    </source>
</evidence>
<organism evidence="6 7">
    <name type="scientific">Ottowia flava</name>
    <dbReference type="NCBI Taxonomy" id="2675430"/>
    <lineage>
        <taxon>Bacteria</taxon>
        <taxon>Pseudomonadati</taxon>
        <taxon>Pseudomonadota</taxon>
        <taxon>Betaproteobacteria</taxon>
        <taxon>Burkholderiales</taxon>
        <taxon>Comamonadaceae</taxon>
        <taxon>Ottowia</taxon>
    </lineage>
</organism>
<keyword evidence="7" id="KW-1185">Reference proteome</keyword>
<dbReference type="Proteomes" id="UP001597304">
    <property type="component" value="Unassembled WGS sequence"/>
</dbReference>
<dbReference type="Gene3D" id="1.10.10.10">
    <property type="entry name" value="Winged helix-like DNA-binding domain superfamily/Winged helix DNA-binding domain"/>
    <property type="match status" value="1"/>
</dbReference>
<dbReference type="EMBL" id="JBHUEJ010000015">
    <property type="protein sequence ID" value="MFD1710289.1"/>
    <property type="molecule type" value="Genomic_DNA"/>
</dbReference>
<dbReference type="InterPro" id="IPR036390">
    <property type="entry name" value="WH_DNA-bd_sf"/>
</dbReference>
<comment type="caution">
    <text evidence="6">The sequence shown here is derived from an EMBL/GenBank/DDBJ whole genome shotgun (WGS) entry which is preliminary data.</text>
</comment>
<dbReference type="PROSITE" id="PS50931">
    <property type="entry name" value="HTH_LYSR"/>
    <property type="match status" value="1"/>
</dbReference>
<dbReference type="Pfam" id="PF03466">
    <property type="entry name" value="LysR_substrate"/>
    <property type="match status" value="1"/>
</dbReference>
<dbReference type="Pfam" id="PF00126">
    <property type="entry name" value="HTH_1"/>
    <property type="match status" value="1"/>
</dbReference>
<comment type="similarity">
    <text evidence="1">Belongs to the LysR transcriptional regulatory family.</text>
</comment>
<dbReference type="InterPro" id="IPR058163">
    <property type="entry name" value="LysR-type_TF_proteobact-type"/>
</dbReference>
<keyword evidence="3" id="KW-0238">DNA-binding</keyword>
<evidence type="ECO:0000256" key="1">
    <source>
        <dbReference type="ARBA" id="ARBA00009437"/>
    </source>
</evidence>
<evidence type="ECO:0000256" key="2">
    <source>
        <dbReference type="ARBA" id="ARBA00023015"/>
    </source>
</evidence>
<gene>
    <name evidence="6" type="ORF">ACFSF0_06710</name>
</gene>
<dbReference type="RefSeq" id="WP_147912042.1">
    <property type="nucleotide sequence ID" value="NZ_JBHUEJ010000015.1"/>
</dbReference>
<dbReference type="InterPro" id="IPR036388">
    <property type="entry name" value="WH-like_DNA-bd_sf"/>
</dbReference>
<evidence type="ECO:0000313" key="6">
    <source>
        <dbReference type="EMBL" id="MFD1710289.1"/>
    </source>
</evidence>
<feature type="domain" description="HTH lysR-type" evidence="5">
    <location>
        <begin position="10"/>
        <end position="63"/>
    </location>
</feature>
<protein>
    <submittedName>
        <fullName evidence="6">LysR substrate-binding domain-containing protein</fullName>
    </submittedName>
</protein>